<dbReference type="Proteomes" id="UP000032180">
    <property type="component" value="Chromosome 4"/>
</dbReference>
<evidence type="ECO:0000256" key="6">
    <source>
        <dbReference type="ARBA" id="ARBA00023136"/>
    </source>
</evidence>
<keyword evidence="10" id="KW-1185">Reference proteome</keyword>
<name>A0A0D9WAI4_9ORYZ</name>
<dbReference type="GO" id="GO:0016020">
    <property type="term" value="C:membrane"/>
    <property type="evidence" value="ECO:0007669"/>
    <property type="project" value="UniProtKB-SubCell"/>
</dbReference>
<dbReference type="GO" id="GO:0004674">
    <property type="term" value="F:protein serine/threonine kinase activity"/>
    <property type="evidence" value="ECO:0007669"/>
    <property type="project" value="UniProtKB-KW"/>
</dbReference>
<evidence type="ECO:0000256" key="4">
    <source>
        <dbReference type="ARBA" id="ARBA00022729"/>
    </source>
</evidence>
<dbReference type="EnsemblPlants" id="LPERR04G23540.1">
    <property type="protein sequence ID" value="LPERR04G23540.1"/>
    <property type="gene ID" value="LPERR04G23540"/>
</dbReference>
<sequence>MLVFEIIGRRRNLVVDETRGSNTAEGQEWYPKWVWMRLEHGRFEEVMAASGIGSEEREKAERMCMVALWCIQYQPEARPAMNSIVRMLEGEGPIARPVNPFAYMANLDVVISDSSSCGVSTATATSGSGDSVQSTTTRHDIRR</sequence>
<evidence type="ECO:0000256" key="7">
    <source>
        <dbReference type="ARBA" id="ARBA00023180"/>
    </source>
</evidence>
<keyword evidence="2" id="KW-0723">Serine/threonine-protein kinase</keyword>
<evidence type="ECO:0000256" key="5">
    <source>
        <dbReference type="ARBA" id="ARBA00022989"/>
    </source>
</evidence>
<dbReference type="eggNOG" id="KOG1187">
    <property type="taxonomic scope" value="Eukaryota"/>
</dbReference>
<keyword evidence="3" id="KW-0812">Transmembrane</keyword>
<organism evidence="9 10">
    <name type="scientific">Leersia perrieri</name>
    <dbReference type="NCBI Taxonomy" id="77586"/>
    <lineage>
        <taxon>Eukaryota</taxon>
        <taxon>Viridiplantae</taxon>
        <taxon>Streptophyta</taxon>
        <taxon>Embryophyta</taxon>
        <taxon>Tracheophyta</taxon>
        <taxon>Spermatophyta</taxon>
        <taxon>Magnoliopsida</taxon>
        <taxon>Liliopsida</taxon>
        <taxon>Poales</taxon>
        <taxon>Poaceae</taxon>
        <taxon>BOP clade</taxon>
        <taxon>Oryzoideae</taxon>
        <taxon>Oryzeae</taxon>
        <taxon>Oryzinae</taxon>
        <taxon>Leersia</taxon>
    </lineage>
</organism>
<evidence type="ECO:0000313" key="10">
    <source>
        <dbReference type="Proteomes" id="UP000032180"/>
    </source>
</evidence>
<evidence type="ECO:0008006" key="11">
    <source>
        <dbReference type="Google" id="ProtNLM"/>
    </source>
</evidence>
<dbReference type="PANTHER" id="PTHR27009">
    <property type="entry name" value="RUST RESISTANCE KINASE LR10-RELATED"/>
    <property type="match status" value="1"/>
</dbReference>
<keyword evidence="5" id="KW-1133">Transmembrane helix</keyword>
<accession>A0A0D9WAI4</accession>
<comment type="subcellular location">
    <subcellularLocation>
        <location evidence="1">Membrane</location>
        <topology evidence="1">Single-pass type I membrane protein</topology>
    </subcellularLocation>
</comment>
<keyword evidence="6" id="KW-0472">Membrane</keyword>
<reference evidence="10" key="2">
    <citation type="submission" date="2013-12" db="EMBL/GenBank/DDBJ databases">
        <authorList>
            <person name="Yu Y."/>
            <person name="Lee S."/>
            <person name="de Baynast K."/>
            <person name="Wissotski M."/>
            <person name="Liu L."/>
            <person name="Talag J."/>
            <person name="Goicoechea J."/>
            <person name="Angelova A."/>
            <person name="Jetty R."/>
            <person name="Kudrna D."/>
            <person name="Golser W."/>
            <person name="Rivera L."/>
            <person name="Zhang J."/>
            <person name="Wing R."/>
        </authorList>
    </citation>
    <scope>NUCLEOTIDE SEQUENCE</scope>
</reference>
<dbReference type="Gramene" id="LPERR04G23540.1">
    <property type="protein sequence ID" value="LPERR04G23540.1"/>
    <property type="gene ID" value="LPERR04G23540"/>
</dbReference>
<dbReference type="AlphaFoldDB" id="A0A0D9WAI4"/>
<keyword evidence="4" id="KW-0732">Signal</keyword>
<evidence type="ECO:0000256" key="1">
    <source>
        <dbReference type="ARBA" id="ARBA00004479"/>
    </source>
</evidence>
<evidence type="ECO:0000256" key="3">
    <source>
        <dbReference type="ARBA" id="ARBA00022692"/>
    </source>
</evidence>
<evidence type="ECO:0000256" key="2">
    <source>
        <dbReference type="ARBA" id="ARBA00022527"/>
    </source>
</evidence>
<protein>
    <recommendedName>
        <fullName evidence="11">Serine-threonine/tyrosine-protein kinase catalytic domain-containing protein</fullName>
    </recommendedName>
</protein>
<feature type="compositionally biased region" description="Low complexity" evidence="8">
    <location>
        <begin position="120"/>
        <end position="132"/>
    </location>
</feature>
<evidence type="ECO:0000256" key="8">
    <source>
        <dbReference type="SAM" id="MobiDB-lite"/>
    </source>
</evidence>
<reference evidence="9 10" key="1">
    <citation type="submission" date="2012-08" db="EMBL/GenBank/DDBJ databases">
        <title>Oryza genome evolution.</title>
        <authorList>
            <person name="Wing R.A."/>
        </authorList>
    </citation>
    <scope>NUCLEOTIDE SEQUENCE</scope>
</reference>
<dbReference type="InterPro" id="IPR045874">
    <property type="entry name" value="LRK10/LRL21-25-like"/>
</dbReference>
<keyword evidence="2" id="KW-0808">Transferase</keyword>
<evidence type="ECO:0000313" key="9">
    <source>
        <dbReference type="EnsemblPlants" id="LPERR04G23540.1"/>
    </source>
</evidence>
<reference evidence="9" key="3">
    <citation type="submission" date="2015-04" db="UniProtKB">
        <authorList>
            <consortium name="EnsemblPlants"/>
        </authorList>
    </citation>
    <scope>IDENTIFICATION</scope>
</reference>
<dbReference type="STRING" id="77586.A0A0D9WAI4"/>
<keyword evidence="7" id="KW-0325">Glycoprotein</keyword>
<proteinExistence type="predicted"/>
<feature type="region of interest" description="Disordered" evidence="8">
    <location>
        <begin position="120"/>
        <end position="143"/>
    </location>
</feature>
<keyword evidence="2" id="KW-0418">Kinase</keyword>
<dbReference type="Gene3D" id="1.10.510.10">
    <property type="entry name" value="Transferase(Phosphotransferase) domain 1"/>
    <property type="match status" value="1"/>
</dbReference>
<dbReference type="HOGENOM" id="CLU_000288_112_1_1"/>